<keyword evidence="1" id="KW-0808">Transferase</keyword>
<dbReference type="HOGENOM" id="CLU_005533_5_0_1"/>
<dbReference type="AlphaFoldDB" id="A0A093UTL3"/>
<dbReference type="PANTHER" id="PTHR43712">
    <property type="entry name" value="PUTATIVE (AFU_ORTHOLOGUE AFUA_4G14580)-RELATED"/>
    <property type="match status" value="1"/>
</dbReference>
<reference key="1">
    <citation type="journal article" date="2014" name="PLoS Genet.">
        <title>Signature Gene Expression Reveals Novel Clues to the Molecular Mechanisms of Dimorphic Transition in Penicillium marneffei.</title>
        <authorList>
            <person name="Yang E."/>
            <person name="Wang G."/>
            <person name="Cai J."/>
            <person name="Woo P.C."/>
            <person name="Lau S.K."/>
            <person name="Yuen K.-Y."/>
            <person name="Chow W.-N."/>
            <person name="Lin X."/>
        </authorList>
    </citation>
    <scope>NUCLEOTIDE SEQUENCE [LARGE SCALE GENOMIC DNA]</scope>
    <source>
        <strain>PM1</strain>
    </source>
</reference>
<evidence type="ECO:0000313" key="1">
    <source>
        <dbReference type="EMBL" id="KFX41004.1"/>
    </source>
</evidence>
<proteinExistence type="predicted"/>
<reference evidence="1" key="2">
    <citation type="journal article" date="2014" name="PLoS Genet.">
        <title>Signature gene expression reveals novel clues to the molecular mechanisms of dimorphic transition in Penicillium marneffei.</title>
        <authorList>
            <person name="Yang E."/>
            <person name="Wang G."/>
            <person name="Cai J."/>
            <person name="Woo P.C."/>
            <person name="Lau S.K."/>
            <person name="Yuen K.-Y."/>
            <person name="Chow W.-N."/>
            <person name="Lin X."/>
        </authorList>
    </citation>
    <scope>NUCLEOTIDE SEQUENCE</scope>
    <source>
        <strain evidence="1">PM1</strain>
    </source>
</reference>
<dbReference type="PANTHER" id="PTHR43712:SF1">
    <property type="entry name" value="HYPOTHETICAL O-METHYLTRANSFERASE (EUROFUNG)-RELATED"/>
    <property type="match status" value="1"/>
</dbReference>
<name>A0A093UTL3_TALMA</name>
<dbReference type="Gene3D" id="3.40.50.150">
    <property type="entry name" value="Vaccinia Virus protein VP39"/>
    <property type="match status" value="1"/>
</dbReference>
<gene>
    <name evidence="1" type="ORF">GQ26_0760020</name>
</gene>
<dbReference type="SUPFAM" id="SSF53335">
    <property type="entry name" value="S-adenosyl-L-methionine-dependent methyltransferases"/>
    <property type="match status" value="1"/>
</dbReference>
<dbReference type="GO" id="GO:0032259">
    <property type="term" value="P:methylation"/>
    <property type="evidence" value="ECO:0007669"/>
    <property type="project" value="UniProtKB-KW"/>
</dbReference>
<keyword evidence="1" id="KW-0489">Methyltransferase</keyword>
<sequence length="331" mass="36916">MALKLDELSSSLDAVAVQAGDVAAVPHLIRDMIPYLNLPMNEHHRLHLLRVSRLLVQALETPRETVIRLCWAEPTLYGAILAAIDCGIFSYMREAPNGPVPVEYLARVTETDPVLTRTGLFLHGMLVTDGCGCRGEGAMKAIYKLPEFFRSTGYRNPDDATAGPFQFAYETSQHWFQWVSDRPAICQQFNHHMSAYHQGRPSWMDRDFYPVENGLLNLVKPGPNAVLLVDIGGGFGHDLQEFHQKHPSAAGRLIVQDKAGVIQQIPNEPGKVEFMAHDFFTEQPIKGLNELLVPSATTNFVQVQGRIIFIRSYMIGLTQNAGVSYDTSQTQ</sequence>
<dbReference type="GO" id="GO:0008168">
    <property type="term" value="F:methyltransferase activity"/>
    <property type="evidence" value="ECO:0007669"/>
    <property type="project" value="UniProtKB-KW"/>
</dbReference>
<dbReference type="InterPro" id="IPR029063">
    <property type="entry name" value="SAM-dependent_MTases_sf"/>
</dbReference>
<protein>
    <submittedName>
        <fullName evidence="1">Demethylsterigmatocystin 6-O-methyltransferase</fullName>
    </submittedName>
</protein>
<dbReference type="EMBL" id="JPOX01000076">
    <property type="protein sequence ID" value="KFX41004.1"/>
    <property type="molecule type" value="Genomic_DNA"/>
</dbReference>
<accession>A0A093UTL3</accession>
<comment type="caution">
    <text evidence="1">The sequence shown here is derived from an EMBL/GenBank/DDBJ whole genome shotgun (WGS) entry which is preliminary data.</text>
</comment>
<organism evidence="1">
    <name type="scientific">Talaromyces marneffei PM1</name>
    <dbReference type="NCBI Taxonomy" id="1077442"/>
    <lineage>
        <taxon>Eukaryota</taxon>
        <taxon>Fungi</taxon>
        <taxon>Dikarya</taxon>
        <taxon>Ascomycota</taxon>
        <taxon>Pezizomycotina</taxon>
        <taxon>Eurotiomycetes</taxon>
        <taxon>Eurotiomycetidae</taxon>
        <taxon>Eurotiales</taxon>
        <taxon>Trichocomaceae</taxon>
        <taxon>Talaromyces</taxon>
        <taxon>Talaromyces sect. Talaromyces</taxon>
    </lineage>
</organism>